<dbReference type="EMBL" id="VJNB01000002">
    <property type="protein sequence ID" value="TSE20867.1"/>
    <property type="molecule type" value="Genomic_DNA"/>
</dbReference>
<dbReference type="CDD" id="cd00143">
    <property type="entry name" value="PP2Cc"/>
    <property type="match status" value="1"/>
</dbReference>
<dbReference type="InterPro" id="IPR036457">
    <property type="entry name" value="PPM-type-like_dom_sf"/>
</dbReference>
<evidence type="ECO:0000313" key="2">
    <source>
        <dbReference type="EMBL" id="TSE20867.1"/>
    </source>
</evidence>
<dbReference type="SMART" id="SM00331">
    <property type="entry name" value="PP2C_SIG"/>
    <property type="match status" value="1"/>
</dbReference>
<dbReference type="Proteomes" id="UP000315736">
    <property type="component" value="Unassembled WGS sequence"/>
</dbReference>
<dbReference type="InterPro" id="IPR015655">
    <property type="entry name" value="PP2C"/>
</dbReference>
<dbReference type="Gene3D" id="3.60.40.10">
    <property type="entry name" value="PPM-type phosphatase domain"/>
    <property type="match status" value="1"/>
</dbReference>
<organism evidence="2 3">
    <name type="scientific">Tepidimonas alkaliphilus</name>
    <dbReference type="NCBI Taxonomy" id="2588942"/>
    <lineage>
        <taxon>Bacteria</taxon>
        <taxon>Pseudomonadati</taxon>
        <taxon>Pseudomonadota</taxon>
        <taxon>Betaproteobacteria</taxon>
        <taxon>Burkholderiales</taxon>
        <taxon>Tepidimonas</taxon>
    </lineage>
</organism>
<dbReference type="InterPro" id="IPR001932">
    <property type="entry name" value="PPM-type_phosphatase-like_dom"/>
</dbReference>
<sequence>MPAQPASRSLWCFASACEAGPGRDHCEDVIRLDAELGLAVVADGVGGYQAGEVAARICCETLHAALAPTHREAHNPPDPQRLQVAVHAAHQAVLQRAWLDPTLRGMATTVVAVWLAPDRAVVAHVGDSRAYRLRQGQLTLLTRDHSRVQEALDAGRLTPQQARVWPHRHEITRAIGVGLRVDIEIGRCDLQPGDTVLLCSDGLTDALPDETLARLLRETGPLDQTIQQLVRAARQAGGSDDIAVVLAQRRPAPC</sequence>
<dbReference type="EC" id="3.1.3.16" evidence="2"/>
<dbReference type="SMART" id="SM00332">
    <property type="entry name" value="PP2Cc"/>
    <property type="match status" value="1"/>
</dbReference>
<evidence type="ECO:0000259" key="1">
    <source>
        <dbReference type="PROSITE" id="PS51746"/>
    </source>
</evidence>
<dbReference type="GO" id="GO:0004722">
    <property type="term" value="F:protein serine/threonine phosphatase activity"/>
    <property type="evidence" value="ECO:0007669"/>
    <property type="project" value="UniProtKB-EC"/>
</dbReference>
<dbReference type="PROSITE" id="PS51746">
    <property type="entry name" value="PPM_2"/>
    <property type="match status" value="1"/>
</dbReference>
<keyword evidence="2" id="KW-0378">Hydrolase</keyword>
<reference evidence="2 3" key="1">
    <citation type="submission" date="2019-07" db="EMBL/GenBank/DDBJ databases">
        <title>Tepidimonas alkaliphilus YIM 72238 draft genome.</title>
        <authorList>
            <person name="Da Costa M.S."/>
            <person name="Froufe H.J.C."/>
            <person name="Egas C."/>
            <person name="Albuquerque L."/>
        </authorList>
    </citation>
    <scope>NUCLEOTIDE SEQUENCE [LARGE SCALE GENOMIC DNA]</scope>
    <source>
        <strain evidence="2 3">YIM 72238</strain>
    </source>
</reference>
<protein>
    <submittedName>
        <fullName evidence="2">Serine/threonine phosphatase stp</fullName>
        <ecNumber evidence="2">3.1.3.16</ecNumber>
    </submittedName>
</protein>
<dbReference type="OrthoDB" id="9801841at2"/>
<dbReference type="Pfam" id="PF13672">
    <property type="entry name" value="PP2C_2"/>
    <property type="match status" value="1"/>
</dbReference>
<dbReference type="AlphaFoldDB" id="A0A554WBB4"/>
<feature type="domain" description="PPM-type phosphatase" evidence="1">
    <location>
        <begin position="10"/>
        <end position="249"/>
    </location>
</feature>
<evidence type="ECO:0000313" key="3">
    <source>
        <dbReference type="Proteomes" id="UP000315736"/>
    </source>
</evidence>
<dbReference type="PANTHER" id="PTHR47992">
    <property type="entry name" value="PROTEIN PHOSPHATASE"/>
    <property type="match status" value="1"/>
</dbReference>
<keyword evidence="3" id="KW-1185">Reference proteome</keyword>
<name>A0A554WBB4_9BURK</name>
<gene>
    <name evidence="2" type="primary">stp</name>
    <name evidence="2" type="ORF">Talka_00530</name>
</gene>
<comment type="caution">
    <text evidence="2">The sequence shown here is derived from an EMBL/GenBank/DDBJ whole genome shotgun (WGS) entry which is preliminary data.</text>
</comment>
<dbReference type="SUPFAM" id="SSF81606">
    <property type="entry name" value="PP2C-like"/>
    <property type="match status" value="1"/>
</dbReference>
<accession>A0A554WBB4</accession>
<proteinExistence type="predicted"/>
<dbReference type="RefSeq" id="WP_143889575.1">
    <property type="nucleotide sequence ID" value="NZ_VJNB01000002.1"/>
</dbReference>